<dbReference type="InterPro" id="IPR011049">
    <property type="entry name" value="Serralysin-like_metalloprot_C"/>
</dbReference>
<evidence type="ECO:0000313" key="2">
    <source>
        <dbReference type="EMBL" id="UOD29546.1"/>
    </source>
</evidence>
<dbReference type="Pfam" id="PF13946">
    <property type="entry name" value="DUF4214"/>
    <property type="match status" value="1"/>
</dbReference>
<dbReference type="EMBL" id="CP063361">
    <property type="protein sequence ID" value="UOD29546.1"/>
    <property type="molecule type" value="Genomic_DNA"/>
</dbReference>
<name>A0ABY4A7K5_9BURK</name>
<organism evidence="2 3">
    <name type="scientific">Massilia violaceinigra</name>
    <dbReference type="NCBI Taxonomy" id="2045208"/>
    <lineage>
        <taxon>Bacteria</taxon>
        <taxon>Pseudomonadati</taxon>
        <taxon>Pseudomonadota</taxon>
        <taxon>Betaproteobacteria</taxon>
        <taxon>Burkholderiales</taxon>
        <taxon>Oxalobacteraceae</taxon>
        <taxon>Telluria group</taxon>
        <taxon>Massilia</taxon>
    </lineage>
</organism>
<dbReference type="Gene3D" id="2.60.120.380">
    <property type="match status" value="1"/>
</dbReference>
<gene>
    <name evidence="2" type="ORF">INH39_29850</name>
</gene>
<evidence type="ECO:0000313" key="3">
    <source>
        <dbReference type="Proteomes" id="UP000831532"/>
    </source>
</evidence>
<keyword evidence="3" id="KW-1185">Reference proteome</keyword>
<accession>A0ABY4A7K5</accession>
<dbReference type="Proteomes" id="UP000831532">
    <property type="component" value="Chromosome"/>
</dbReference>
<proteinExistence type="predicted"/>
<dbReference type="InterPro" id="IPR025282">
    <property type="entry name" value="DUF4214"/>
</dbReference>
<dbReference type="RefSeq" id="WP_243490761.1">
    <property type="nucleotide sequence ID" value="NZ_CP063361.1"/>
</dbReference>
<dbReference type="SUPFAM" id="SSF51120">
    <property type="entry name" value="beta-Roll"/>
    <property type="match status" value="1"/>
</dbReference>
<sequence>MTYLSAEFVSPLTAAQIAQARPLALSKFVPPFAGSPWDLAATAATTSPFAPLEDVYAFTAVANATYDIFSFSYLDPYLITLYDQSGKALAVDRESDAGYGTDYLASFVAPYSGTIYVEAGWHQGTADANLAASLAIYADLDTIPKPSNTINGGNGDDRFLDTRSADLVNGGAGVDTMQYGGKRTDYDIVKSGADLLVYSLVNNDGVDSLRSVERLSFADSVTDTRHSDLAQALYVSYFGRAADTGGLKNFQARLSELNAPASPAELSARYTSDAGVKSLIDSFASSTESGALYSGDNKAFVRAIYTNLLGREPDQGGLDFWSGAINAGSLTRANASLSIMAGAQGNSSTQGKLDALLIGNKISVASNFTYGLETEGKVGAYNGLGAAAVSRELLKQVSASTDAFTFQTQVMKAVASLPSSAGGLAPIGDAPPPAHADAPLILLGGGDSQPSAFLYA</sequence>
<protein>
    <submittedName>
        <fullName evidence="2">DUF4214 domain-containing protein</fullName>
    </submittedName>
</protein>
<feature type="domain" description="DUF4214" evidence="1">
    <location>
        <begin position="281"/>
        <end position="340"/>
    </location>
</feature>
<evidence type="ECO:0000259" key="1">
    <source>
        <dbReference type="Pfam" id="PF13946"/>
    </source>
</evidence>
<reference evidence="2 3" key="1">
    <citation type="submission" date="2020-10" db="EMBL/GenBank/DDBJ databases">
        <title>Genome analysis of Massilia species.</title>
        <authorList>
            <person name="Jung D.-H."/>
        </authorList>
    </citation>
    <scope>NUCLEOTIDE SEQUENCE [LARGE SCALE GENOMIC DNA]</scope>
    <source>
        <strain evidence="3">sipir</strain>
    </source>
</reference>